<evidence type="ECO:0000256" key="2">
    <source>
        <dbReference type="ARBA" id="ARBA00022840"/>
    </source>
</evidence>
<keyword evidence="5" id="KW-0131">Cell cycle</keyword>
<evidence type="ECO:0000313" key="6">
    <source>
        <dbReference type="Proteomes" id="UP000319263"/>
    </source>
</evidence>
<sequence length="408" mass="44794">MAAVPAVVVVLAGWRWRWPAGFDRLVWIPLRSSRRRRRTYRRHWDLAMDASGLVRMSGDVRRVPPLVRVRSSRSVDRVRVEMLPGQVLDDFAAVADRLAQTFGALDCRVHSVPGRPHRIELWMLIKEPLEQVVQPWPTTVEDLTRGVPVARAEDGQVHRLMIIGSHVLVVGATGAGKGSVVWSLLVGLQPAIAAGLVRVWAIDPKGGMELSLGAGLFDRFCHGDATSASYEEAFAGLLEDAVVTMRQRQDQLRGVSRLHAPTVDEPLLIIVIDELAALTGWVSDRTLKKRIETALGLLLSQGRAVGVVVVGAVQDPRKEVLPMRDLFPTRIALRVNESEQVGLVLGQGARSRGALADRIPERLPGVGYVVVDGIAEPRRVRFSYVSDEQIAEACRKHSKALAAEEVAA</sequence>
<keyword evidence="6" id="KW-1185">Reference proteome</keyword>
<reference evidence="5 6" key="1">
    <citation type="submission" date="2019-07" db="EMBL/GenBank/DDBJ databases">
        <title>Microlunatus dokdonensis sp. nov. isolated from the rhizospheric soil of the wild plant Elymus tsukushiensis.</title>
        <authorList>
            <person name="Ghim S.-Y."/>
            <person name="Hwang Y.-J."/>
            <person name="Son J.-S."/>
            <person name="Shin J.-H."/>
        </authorList>
    </citation>
    <scope>NUCLEOTIDE SEQUENCE [LARGE SCALE GENOMIC DNA]</scope>
    <source>
        <strain evidence="5 6">KUDC0627</strain>
    </source>
</reference>
<accession>A0A516PUK3</accession>
<dbReference type="InterPro" id="IPR002543">
    <property type="entry name" value="FtsK_dom"/>
</dbReference>
<keyword evidence="1 3" id="KW-0547">Nucleotide-binding</keyword>
<dbReference type="PROSITE" id="PS50901">
    <property type="entry name" value="FTSK"/>
    <property type="match status" value="1"/>
</dbReference>
<keyword evidence="5" id="KW-0132">Cell division</keyword>
<dbReference type="Pfam" id="PF01580">
    <property type="entry name" value="FtsK_SpoIIIE"/>
    <property type="match status" value="1"/>
</dbReference>
<dbReference type="Proteomes" id="UP000319263">
    <property type="component" value="Chromosome"/>
</dbReference>
<dbReference type="AlphaFoldDB" id="A0A516PUK3"/>
<dbReference type="KEGG" id="mik:FOE78_01810"/>
<keyword evidence="2 3" id="KW-0067">ATP-binding</keyword>
<feature type="binding site" evidence="3">
    <location>
        <begin position="171"/>
        <end position="178"/>
    </location>
    <ligand>
        <name>ATP</name>
        <dbReference type="ChEBI" id="CHEBI:30616"/>
    </ligand>
</feature>
<gene>
    <name evidence="5" type="ORF">FOE78_01810</name>
</gene>
<feature type="domain" description="FtsK" evidence="4">
    <location>
        <begin position="146"/>
        <end position="342"/>
    </location>
</feature>
<organism evidence="5 6">
    <name type="scientific">Microlunatus elymi</name>
    <dbReference type="NCBI Taxonomy" id="2596828"/>
    <lineage>
        <taxon>Bacteria</taxon>
        <taxon>Bacillati</taxon>
        <taxon>Actinomycetota</taxon>
        <taxon>Actinomycetes</taxon>
        <taxon>Propionibacteriales</taxon>
        <taxon>Propionibacteriaceae</taxon>
        <taxon>Microlunatus</taxon>
    </lineage>
</organism>
<dbReference type="InterPro" id="IPR027417">
    <property type="entry name" value="P-loop_NTPase"/>
</dbReference>
<dbReference type="GO" id="GO:0051301">
    <property type="term" value="P:cell division"/>
    <property type="evidence" value="ECO:0007669"/>
    <property type="project" value="UniProtKB-KW"/>
</dbReference>
<protein>
    <submittedName>
        <fullName evidence="5">Cell division protein FtsK</fullName>
    </submittedName>
</protein>
<evidence type="ECO:0000259" key="4">
    <source>
        <dbReference type="PROSITE" id="PS50901"/>
    </source>
</evidence>
<dbReference type="RefSeq" id="WP_143984811.1">
    <property type="nucleotide sequence ID" value="NZ_CP041692.1"/>
</dbReference>
<dbReference type="OrthoDB" id="3722021at2"/>
<dbReference type="EMBL" id="CP041692">
    <property type="protein sequence ID" value="QDP94823.1"/>
    <property type="molecule type" value="Genomic_DNA"/>
</dbReference>
<evidence type="ECO:0000256" key="1">
    <source>
        <dbReference type="ARBA" id="ARBA00022741"/>
    </source>
</evidence>
<dbReference type="Gene3D" id="3.40.50.300">
    <property type="entry name" value="P-loop containing nucleotide triphosphate hydrolases"/>
    <property type="match status" value="1"/>
</dbReference>
<dbReference type="SUPFAM" id="SSF52540">
    <property type="entry name" value="P-loop containing nucleoside triphosphate hydrolases"/>
    <property type="match status" value="1"/>
</dbReference>
<evidence type="ECO:0000256" key="3">
    <source>
        <dbReference type="PROSITE-ProRule" id="PRU00289"/>
    </source>
</evidence>
<dbReference type="GO" id="GO:0005524">
    <property type="term" value="F:ATP binding"/>
    <property type="evidence" value="ECO:0007669"/>
    <property type="project" value="UniProtKB-UniRule"/>
</dbReference>
<proteinExistence type="predicted"/>
<dbReference type="InterPro" id="IPR050206">
    <property type="entry name" value="FtsK/SpoIIIE/SftA"/>
</dbReference>
<dbReference type="PANTHER" id="PTHR22683">
    <property type="entry name" value="SPORULATION PROTEIN RELATED"/>
    <property type="match status" value="1"/>
</dbReference>
<name>A0A516PUK3_9ACTN</name>
<dbReference type="GO" id="GO:0003677">
    <property type="term" value="F:DNA binding"/>
    <property type="evidence" value="ECO:0007669"/>
    <property type="project" value="InterPro"/>
</dbReference>
<evidence type="ECO:0000313" key="5">
    <source>
        <dbReference type="EMBL" id="QDP94823.1"/>
    </source>
</evidence>
<dbReference type="PANTHER" id="PTHR22683:SF41">
    <property type="entry name" value="DNA TRANSLOCASE FTSK"/>
    <property type="match status" value="1"/>
</dbReference>